<dbReference type="EMBL" id="JAULBC010000007">
    <property type="protein sequence ID" value="MEX6690020.1"/>
    <property type="molecule type" value="Genomic_DNA"/>
</dbReference>
<name>A0ABV3ZKD2_9BACT</name>
<evidence type="ECO:0000313" key="2">
    <source>
        <dbReference type="Proteomes" id="UP001560573"/>
    </source>
</evidence>
<comment type="caution">
    <text evidence="1">The sequence shown here is derived from an EMBL/GenBank/DDBJ whole genome shotgun (WGS) entry which is preliminary data.</text>
</comment>
<dbReference type="RefSeq" id="WP_369331427.1">
    <property type="nucleotide sequence ID" value="NZ_JAULBC010000007.1"/>
</dbReference>
<protein>
    <submittedName>
        <fullName evidence="1">Uncharacterized protein</fullName>
    </submittedName>
</protein>
<keyword evidence="2" id="KW-1185">Reference proteome</keyword>
<evidence type="ECO:0000313" key="1">
    <source>
        <dbReference type="EMBL" id="MEX6690020.1"/>
    </source>
</evidence>
<reference evidence="1 2" key="1">
    <citation type="submission" date="2023-07" db="EMBL/GenBank/DDBJ databases">
        <authorList>
            <person name="Lian W.-H."/>
        </authorList>
    </citation>
    <scope>NUCLEOTIDE SEQUENCE [LARGE SCALE GENOMIC DNA]</scope>
    <source>
        <strain evidence="1 2">SYSU DXS3180</strain>
    </source>
</reference>
<gene>
    <name evidence="1" type="ORF">QTN47_21100</name>
</gene>
<sequence length="102" mass="12201">MILQPSLADATEKFNETTILTQLNESNIFDIEMLHQDGDTLQLHFTLNANWDKYIVFPGDGNSLVYEFKFKKRVWKRSQYDPFKVNFDELQQRKIVRPFQKK</sequence>
<accession>A0ABV3ZKD2</accession>
<organism evidence="1 2">
    <name type="scientific">Danxiaibacter flavus</name>
    <dbReference type="NCBI Taxonomy" id="3049108"/>
    <lineage>
        <taxon>Bacteria</taxon>
        <taxon>Pseudomonadati</taxon>
        <taxon>Bacteroidota</taxon>
        <taxon>Chitinophagia</taxon>
        <taxon>Chitinophagales</taxon>
        <taxon>Chitinophagaceae</taxon>
        <taxon>Danxiaibacter</taxon>
    </lineage>
</organism>
<dbReference type="Proteomes" id="UP001560573">
    <property type="component" value="Unassembled WGS sequence"/>
</dbReference>
<proteinExistence type="predicted"/>